<keyword evidence="2" id="KW-1185">Reference proteome</keyword>
<dbReference type="RefSeq" id="WP_367852389.1">
    <property type="nucleotide sequence ID" value="NZ_JBFOHK010000001.1"/>
</dbReference>
<protein>
    <submittedName>
        <fullName evidence="1">Uncharacterized protein</fullName>
    </submittedName>
</protein>
<evidence type="ECO:0000313" key="1">
    <source>
        <dbReference type="EMBL" id="MEW9570290.1"/>
    </source>
</evidence>
<organism evidence="1 2">
    <name type="scientific">Rhodanobacter lycopersici</name>
    <dbReference type="NCBI Taxonomy" id="3162487"/>
    <lineage>
        <taxon>Bacteria</taxon>
        <taxon>Pseudomonadati</taxon>
        <taxon>Pseudomonadota</taxon>
        <taxon>Gammaproteobacteria</taxon>
        <taxon>Lysobacterales</taxon>
        <taxon>Rhodanobacteraceae</taxon>
        <taxon>Rhodanobacter</taxon>
    </lineage>
</organism>
<reference evidence="1 2" key="1">
    <citation type="submission" date="2024-06" db="EMBL/GenBank/DDBJ databases">
        <authorList>
            <person name="Woo H."/>
        </authorList>
    </citation>
    <scope>NUCLEOTIDE SEQUENCE [LARGE SCALE GENOMIC DNA]</scope>
    <source>
        <strain evidence="1 2">Si-c</strain>
    </source>
</reference>
<dbReference type="EMBL" id="JBFOHK010000001">
    <property type="protein sequence ID" value="MEW9570290.1"/>
    <property type="molecule type" value="Genomic_DNA"/>
</dbReference>
<dbReference type="Proteomes" id="UP001556220">
    <property type="component" value="Unassembled WGS sequence"/>
</dbReference>
<accession>A0ABV3Q919</accession>
<comment type="caution">
    <text evidence="1">The sequence shown here is derived from an EMBL/GenBank/DDBJ whole genome shotgun (WGS) entry which is preliminary data.</text>
</comment>
<gene>
    <name evidence="1" type="ORF">ABQJ54_00855</name>
</gene>
<proteinExistence type="predicted"/>
<sequence length="516" mass="57630">MSTPDMTSEANIDDNAFISAILAEKFSFTDPLKASEAVKASLQNYPGELRDDWIAYLARDMREGELDVILHSHLECKGLRNASERLVTSLANFIEFQVVAVPSKFSPFVTHPETPPGIDALYRWGASQLHDYGRQQSVVLANVAFKLLRWCQVSGIKQLDIIESPIGATLPVRVLAETLRDAGIEVGVHVFLSPRLDRHGTKNSISSAAAMFCKPLRAGSHPVLFPDEVITGTRFLKLHKALKKHLGERIIPLALEVKDWSRTEPIDPSTKERLLTLVHEKRIRFPAAPTHIVFPPALLAFIDDGAPICASNPFFWSELDICAGKRKVNLLFGLLHELQKILDELSQTNSKQLNYLCNLWGRSSAGFQVIGHDLFIKEQIPSLAKTVNWDVIYDAARAAFKEEYEGRLPSLSEADVQARLEWVLCSIREQIDKGLVPEDHASEGWMLQKAALDLFALSSGNRRGPLPRDRDFSEYTLPYVSPVFAVHEELVRLVLNDVKGWCCASPTRAVLARTSP</sequence>
<evidence type="ECO:0000313" key="2">
    <source>
        <dbReference type="Proteomes" id="UP001556220"/>
    </source>
</evidence>
<name>A0ABV3Q919_9GAMM</name>